<evidence type="ECO:0000313" key="2">
    <source>
        <dbReference type="Proteomes" id="UP001060260"/>
    </source>
</evidence>
<dbReference type="Proteomes" id="UP001060260">
    <property type="component" value="Chromosome"/>
</dbReference>
<organism evidence="1 2">
    <name type="scientific">Bacteroides caccae</name>
    <dbReference type="NCBI Taxonomy" id="47678"/>
    <lineage>
        <taxon>Bacteria</taxon>
        <taxon>Pseudomonadati</taxon>
        <taxon>Bacteroidota</taxon>
        <taxon>Bacteroidia</taxon>
        <taxon>Bacteroidales</taxon>
        <taxon>Bacteroidaceae</taxon>
        <taxon>Bacteroides</taxon>
    </lineage>
</organism>
<protein>
    <submittedName>
        <fullName evidence="1">Uncharacterized protein</fullName>
    </submittedName>
</protein>
<dbReference type="EMBL" id="CP103166">
    <property type="protein sequence ID" value="UVQ95227.1"/>
    <property type="molecule type" value="Genomic_DNA"/>
</dbReference>
<reference evidence="1" key="1">
    <citation type="submission" date="2022-08" db="EMBL/GenBank/DDBJ databases">
        <title>Genome Sequencing of Bacteroides fragilis Group Isolates with Nanopore Technology.</title>
        <authorList>
            <person name="Tisza M.J."/>
            <person name="Smith D."/>
            <person name="Dekker J.P."/>
        </authorList>
    </citation>
    <scope>NUCLEOTIDE SEQUENCE</scope>
    <source>
        <strain evidence="1">BFG-474</strain>
    </source>
</reference>
<gene>
    <name evidence="1" type="ORF">NXW23_12515</name>
</gene>
<proteinExistence type="predicted"/>
<name>A0AA94XYU8_9BACE</name>
<sequence>MQRDRTNHYLLLTEKANSEYKALTERVKEQQTTESYLRGLAASRFDIVDKLGKTYYERENTTSQQSVIFNEVKQIITDFAESNEILQELEKIVNTCHDNAMYKLKEDFPTMKTSDTRLLCYIFVGFSPQVISLFMKDTVANVYARKSRLKSRIKSAKIVNKELFLNLLG</sequence>
<accession>A0AA94XYU8</accession>
<evidence type="ECO:0000313" key="1">
    <source>
        <dbReference type="EMBL" id="UVQ95227.1"/>
    </source>
</evidence>
<dbReference type="AlphaFoldDB" id="A0AA94XYU8"/>